<gene>
    <name evidence="11" type="ORF">CHS0354_000353</name>
</gene>
<dbReference type="SUPFAM" id="SSF57184">
    <property type="entry name" value="Growth factor receptor domain"/>
    <property type="match status" value="1"/>
</dbReference>
<keyword evidence="2 9" id="KW-0732">Signal</keyword>
<sequence>MRIDASSILSCLLVIAFKMKSTTAESGPALVVTYIPDRSSLQIPKYSYCRFQILESGVPTTTIRCTYFDISVYFLGVVADYQSDVLFLYENIRSIIYMETNHSQEAIRTWIPIQEGLAGMHTRIAYDWLSKNLYWTDITYGWIGVISPRTDDQRRYRILVHENIQRPHGIALDPIQGFLFWTDIDQTVRIERSSLSGDDRRVLISSGLITPYSIVADIRTQNMFWIDDEKDTIESAQYDGTGRKIIKRIAHAGLFHLEVFKELVYVSDPTNKQFYVINKNTGETQIALTLPYHYPYGITMYHPDVQAANITDYCRLRQCSQICISKKAGAMCMCKEGFILSPDGKNCSEDSGPFHRGLVVSNSTSLCIADIHAISTSGFNLTCFLLVAGITHFELDTIRREIIFANNSGLYYTSFDQFTVQNLIAVSGNVSGLAFDWKDRSIYWTEVNTGKILLVSRDRSISLTILSSLASPRNILVLPIERLMFWVSGSHLYKIESSKLDGTDRRVVTYFSATTSPASISFDPSSQRLYFVDDSYIKTCNLNGSDVQKISTAPSNTESIYIYKAYLLLHYRSWPSLSSTIKSFVIEGLNLTEKSPSQFTSIGSITDMKVFDERVQPSGKGPCDEMNGGCEQICIATGLVNRVCRCQLGFKTDPANANGCSSSPVYNNFLLVSDWTNDMIYQLSLETNDVQAVDVKKIKDPTGVAYDYIRKTVIWGSSNLQQILSVNINASIEMLLFPTGDRYNTFPDRFAIDFATGNIFYTAVSLNGSASGGYIAVLSLSGRHKKLITELEQPRAIVLYPSKGLMFWTDHGTYPYIGKSAMNGQNKIAFINTGVTWPNGLALDYKNDRLYWTDGSTNRVESCKLDGTERTIVFVDSEAHLMDIAYDNAGYLYYTAWNRPYITKLVLSQTIQAVHLFENAELGRLDDLDIYLLDNQPPPNILCSYNNGNCSTFCFPTMDGRSCSCEDLDSISADGVTCSSETTTYRSTASSTTVKTKSTMVLPTTPSSPTQDSSTTKTTKTTARLPTTENVTSSTRVADPLTPEPTGDNNQKLIPIVAGSAGGIVVLIAIVATIFITRCMILRKTHKQGGREQSMSWNRDIEIQPRRNEPSEVADRSISVVSDDYDTIQPNEVYSCPDYLTPRIYSDEFREQTAGNELEYNRVGNPDYETLTKSKELAYSQTAGVHKGRVNDYESPDRRLENEYTHLMKIAKLPVRGENRFGEETKSVGSEHMPMGQVVEQDS</sequence>
<dbReference type="AlphaFoldDB" id="A0AAE0W7P3"/>
<feature type="transmembrane region" description="Helical" evidence="8">
    <location>
        <begin position="1053"/>
        <end position="1077"/>
    </location>
</feature>
<proteinExistence type="predicted"/>
<evidence type="ECO:0000256" key="6">
    <source>
        <dbReference type="PROSITE-ProRule" id="PRU00461"/>
    </source>
</evidence>
<keyword evidence="8" id="KW-1133">Transmembrane helix</keyword>
<evidence type="ECO:0000256" key="2">
    <source>
        <dbReference type="ARBA" id="ARBA00022729"/>
    </source>
</evidence>
<reference evidence="11" key="2">
    <citation type="journal article" date="2021" name="Genome Biol. Evol.">
        <title>Developing a high-quality reference genome for a parasitic bivalve with doubly uniparental inheritance (Bivalvia: Unionida).</title>
        <authorList>
            <person name="Smith C.H."/>
        </authorList>
    </citation>
    <scope>NUCLEOTIDE SEQUENCE</scope>
    <source>
        <strain evidence="11">CHS0354</strain>
        <tissue evidence="11">Mantle</tissue>
    </source>
</reference>
<comment type="caution">
    <text evidence="11">The sequence shown here is derived from an EMBL/GenBank/DDBJ whole genome shotgun (WGS) entry which is preliminary data.</text>
</comment>
<evidence type="ECO:0000256" key="8">
    <source>
        <dbReference type="SAM" id="Phobius"/>
    </source>
</evidence>
<feature type="domain" description="EGF-like" evidence="10">
    <location>
        <begin position="313"/>
        <end position="348"/>
    </location>
</feature>
<dbReference type="InterPro" id="IPR000742">
    <property type="entry name" value="EGF"/>
</dbReference>
<evidence type="ECO:0000256" key="5">
    <source>
        <dbReference type="ARBA" id="ARBA00023180"/>
    </source>
</evidence>
<evidence type="ECO:0000259" key="10">
    <source>
        <dbReference type="SMART" id="SM00181"/>
    </source>
</evidence>
<evidence type="ECO:0000256" key="1">
    <source>
        <dbReference type="ARBA" id="ARBA00022536"/>
    </source>
</evidence>
<evidence type="ECO:0000313" key="11">
    <source>
        <dbReference type="EMBL" id="KAK3604531.1"/>
    </source>
</evidence>
<feature type="region of interest" description="Disordered" evidence="7">
    <location>
        <begin position="1224"/>
        <end position="1243"/>
    </location>
</feature>
<keyword evidence="8" id="KW-0472">Membrane</keyword>
<evidence type="ECO:0000256" key="9">
    <source>
        <dbReference type="SAM" id="SignalP"/>
    </source>
</evidence>
<dbReference type="InterPro" id="IPR050778">
    <property type="entry name" value="Cueball_EGF_LRP_Nidogen"/>
</dbReference>
<dbReference type="SMART" id="SM00135">
    <property type="entry name" value="LY"/>
    <property type="match status" value="9"/>
</dbReference>
<feature type="repeat" description="LDL-receptor class B" evidence="6">
    <location>
        <begin position="177"/>
        <end position="220"/>
    </location>
</feature>
<reference evidence="11" key="1">
    <citation type="journal article" date="2021" name="Genome Biol. Evol.">
        <title>A High-Quality Reference Genome for a Parasitic Bivalve with Doubly Uniparental Inheritance (Bivalvia: Unionida).</title>
        <authorList>
            <person name="Smith C.H."/>
        </authorList>
    </citation>
    <scope>NUCLEOTIDE SEQUENCE</scope>
    <source>
        <strain evidence="11">CHS0354</strain>
    </source>
</reference>
<dbReference type="FunFam" id="2.120.10.30:FF:000241">
    <property type="entry name" value="Low-density lipoprotein receptor-related protein 6"/>
    <property type="match status" value="1"/>
</dbReference>
<feature type="repeat" description="LDL-receptor class B" evidence="6">
    <location>
        <begin position="848"/>
        <end position="890"/>
    </location>
</feature>
<evidence type="ECO:0000256" key="3">
    <source>
        <dbReference type="ARBA" id="ARBA00022737"/>
    </source>
</evidence>
<dbReference type="PROSITE" id="PS51120">
    <property type="entry name" value="LDLRB"/>
    <property type="match status" value="5"/>
</dbReference>
<reference evidence="11" key="3">
    <citation type="submission" date="2023-05" db="EMBL/GenBank/DDBJ databases">
        <authorList>
            <person name="Smith C.H."/>
        </authorList>
    </citation>
    <scope>NUCLEOTIDE SEQUENCE</scope>
    <source>
        <strain evidence="11">CHS0354</strain>
        <tissue evidence="11">Mantle</tissue>
    </source>
</reference>
<feature type="chain" id="PRO_5042009596" description="EGF-like domain-containing protein" evidence="9">
    <location>
        <begin position="25"/>
        <end position="1243"/>
    </location>
</feature>
<feature type="domain" description="EGF-like" evidence="10">
    <location>
        <begin position="622"/>
        <end position="661"/>
    </location>
</feature>
<dbReference type="InterPro" id="IPR009030">
    <property type="entry name" value="Growth_fac_rcpt_cys_sf"/>
</dbReference>
<dbReference type="SMART" id="SM00181">
    <property type="entry name" value="EGF"/>
    <property type="match status" value="2"/>
</dbReference>
<feature type="repeat" description="LDL-receptor class B" evidence="6">
    <location>
        <begin position="131"/>
        <end position="176"/>
    </location>
</feature>
<keyword evidence="3" id="KW-0677">Repeat</keyword>
<evidence type="ECO:0000313" key="12">
    <source>
        <dbReference type="Proteomes" id="UP001195483"/>
    </source>
</evidence>
<evidence type="ECO:0000256" key="7">
    <source>
        <dbReference type="SAM" id="MobiDB-lite"/>
    </source>
</evidence>
<dbReference type="InterPro" id="IPR000033">
    <property type="entry name" value="LDLR_classB_rpt"/>
</dbReference>
<accession>A0AAE0W7P3</accession>
<name>A0AAE0W7P3_9BIVA</name>
<organism evidence="11 12">
    <name type="scientific">Potamilus streckersoni</name>
    <dbReference type="NCBI Taxonomy" id="2493646"/>
    <lineage>
        <taxon>Eukaryota</taxon>
        <taxon>Metazoa</taxon>
        <taxon>Spiralia</taxon>
        <taxon>Lophotrochozoa</taxon>
        <taxon>Mollusca</taxon>
        <taxon>Bivalvia</taxon>
        <taxon>Autobranchia</taxon>
        <taxon>Heteroconchia</taxon>
        <taxon>Palaeoheterodonta</taxon>
        <taxon>Unionida</taxon>
        <taxon>Unionoidea</taxon>
        <taxon>Unionidae</taxon>
        <taxon>Ambleminae</taxon>
        <taxon>Lampsilini</taxon>
        <taxon>Potamilus</taxon>
    </lineage>
</organism>
<keyword evidence="4" id="KW-1015">Disulfide bond</keyword>
<feature type="region of interest" description="Disordered" evidence="7">
    <location>
        <begin position="996"/>
        <end position="1046"/>
    </location>
</feature>
<dbReference type="PANTHER" id="PTHR46513">
    <property type="entry name" value="VITELLOGENIN RECEPTOR-LIKE PROTEIN-RELATED-RELATED"/>
    <property type="match status" value="1"/>
</dbReference>
<feature type="compositionally biased region" description="Low complexity" evidence="7">
    <location>
        <begin position="996"/>
        <end position="1028"/>
    </location>
</feature>
<dbReference type="Gene3D" id="2.120.10.30">
    <property type="entry name" value="TolB, C-terminal domain"/>
    <property type="match status" value="3"/>
</dbReference>
<keyword evidence="12" id="KW-1185">Reference proteome</keyword>
<keyword evidence="8" id="KW-0812">Transmembrane</keyword>
<feature type="repeat" description="LDL-receptor class B" evidence="6">
    <location>
        <begin position="804"/>
        <end position="847"/>
    </location>
</feature>
<feature type="signal peptide" evidence="9">
    <location>
        <begin position="1"/>
        <end position="24"/>
    </location>
</feature>
<dbReference type="SUPFAM" id="SSF101898">
    <property type="entry name" value="NHL repeat"/>
    <property type="match status" value="1"/>
</dbReference>
<dbReference type="InterPro" id="IPR011042">
    <property type="entry name" value="6-blade_b-propeller_TolB-like"/>
</dbReference>
<dbReference type="SUPFAM" id="SSF63825">
    <property type="entry name" value="YWTD domain"/>
    <property type="match status" value="2"/>
</dbReference>
<keyword evidence="5" id="KW-0325">Glycoprotein</keyword>
<evidence type="ECO:0000256" key="4">
    <source>
        <dbReference type="ARBA" id="ARBA00023157"/>
    </source>
</evidence>
<dbReference type="Proteomes" id="UP001195483">
    <property type="component" value="Unassembled WGS sequence"/>
</dbReference>
<feature type="repeat" description="LDL-receptor class B" evidence="6">
    <location>
        <begin position="482"/>
        <end position="526"/>
    </location>
</feature>
<keyword evidence="1" id="KW-0245">EGF-like domain</keyword>
<dbReference type="EMBL" id="JAEAOA010000078">
    <property type="protein sequence ID" value="KAK3604531.1"/>
    <property type="molecule type" value="Genomic_DNA"/>
</dbReference>
<dbReference type="Pfam" id="PF00058">
    <property type="entry name" value="Ldl_recept_b"/>
    <property type="match status" value="2"/>
</dbReference>
<protein>
    <recommendedName>
        <fullName evidence="10">EGF-like domain-containing protein</fullName>
    </recommendedName>
</protein>